<protein>
    <recommendedName>
        <fullName evidence="4 5">Large ribosomal subunit protein bL33</fullName>
    </recommendedName>
</protein>
<keyword evidence="2 5" id="KW-0689">Ribosomal protein</keyword>
<comment type="caution">
    <text evidence="6">The sequence shown here is derived from an EMBL/GenBank/DDBJ whole genome shotgun (WGS) entry which is preliminary data.</text>
</comment>
<name>A0ABS2PMZ0_9STRE</name>
<dbReference type="InterPro" id="IPR038584">
    <property type="entry name" value="Ribosomal_bL33_sf"/>
</dbReference>
<reference evidence="6 7" key="1">
    <citation type="submission" date="2021-01" db="EMBL/GenBank/DDBJ databases">
        <title>Genomic Encyclopedia of Type Strains, Phase IV (KMG-IV): sequencing the most valuable type-strain genomes for metagenomic binning, comparative biology and taxonomic classification.</title>
        <authorList>
            <person name="Goeker M."/>
        </authorList>
    </citation>
    <scope>NUCLEOTIDE SEQUENCE [LARGE SCALE GENOMIC DNA]</scope>
    <source>
        <strain evidence="6 7">DSM 27513</strain>
    </source>
</reference>
<gene>
    <name evidence="5" type="primary">rpmG</name>
    <name evidence="6" type="ORF">JOC31_001481</name>
</gene>
<dbReference type="HAMAP" id="MF_00294">
    <property type="entry name" value="Ribosomal_bL33"/>
    <property type="match status" value="1"/>
</dbReference>
<proteinExistence type="inferred from homology"/>
<accession>A0ABS2PMZ0</accession>
<evidence type="ECO:0000256" key="3">
    <source>
        <dbReference type="ARBA" id="ARBA00023274"/>
    </source>
</evidence>
<sequence>MLGTPCQVGLIVRLTSLPKYLMRVKIKVTEAFMAQKKASLACAECGSRNYSIGVSSNPKPTRLEVNKFCKHCKKYTLHKETR</sequence>
<keyword evidence="3 5" id="KW-0687">Ribonucleoprotein</keyword>
<organism evidence="6 7">
    <name type="scientific">Streptococcus saliviloxodontae</name>
    <dbReference type="NCBI Taxonomy" id="1349416"/>
    <lineage>
        <taxon>Bacteria</taxon>
        <taxon>Bacillati</taxon>
        <taxon>Bacillota</taxon>
        <taxon>Bacilli</taxon>
        <taxon>Lactobacillales</taxon>
        <taxon>Streptococcaceae</taxon>
        <taxon>Streptococcus</taxon>
    </lineage>
</organism>
<evidence type="ECO:0000313" key="7">
    <source>
        <dbReference type="Proteomes" id="UP000809081"/>
    </source>
</evidence>
<keyword evidence="7" id="KW-1185">Reference proteome</keyword>
<evidence type="ECO:0000256" key="4">
    <source>
        <dbReference type="ARBA" id="ARBA00035176"/>
    </source>
</evidence>
<dbReference type="NCBIfam" id="NF001764">
    <property type="entry name" value="PRK00504.1"/>
    <property type="match status" value="1"/>
</dbReference>
<dbReference type="Gene3D" id="2.20.28.120">
    <property type="entry name" value="Ribosomal protein L33"/>
    <property type="match status" value="1"/>
</dbReference>
<dbReference type="InterPro" id="IPR001705">
    <property type="entry name" value="Ribosomal_bL33"/>
</dbReference>
<dbReference type="SUPFAM" id="SSF57829">
    <property type="entry name" value="Zn-binding ribosomal proteins"/>
    <property type="match status" value="1"/>
</dbReference>
<evidence type="ECO:0000256" key="1">
    <source>
        <dbReference type="ARBA" id="ARBA00007596"/>
    </source>
</evidence>
<dbReference type="Pfam" id="PF00471">
    <property type="entry name" value="Ribosomal_L33"/>
    <property type="match status" value="1"/>
</dbReference>
<evidence type="ECO:0000256" key="2">
    <source>
        <dbReference type="ARBA" id="ARBA00022980"/>
    </source>
</evidence>
<dbReference type="EMBL" id="JAFBEI010000031">
    <property type="protein sequence ID" value="MBM7636657.1"/>
    <property type="molecule type" value="Genomic_DNA"/>
</dbReference>
<dbReference type="NCBIfam" id="TIGR01023">
    <property type="entry name" value="rpmG_bact"/>
    <property type="match status" value="1"/>
</dbReference>
<dbReference type="Proteomes" id="UP000809081">
    <property type="component" value="Unassembled WGS sequence"/>
</dbReference>
<dbReference type="GO" id="GO:0005840">
    <property type="term" value="C:ribosome"/>
    <property type="evidence" value="ECO:0007669"/>
    <property type="project" value="UniProtKB-KW"/>
</dbReference>
<dbReference type="InterPro" id="IPR011332">
    <property type="entry name" value="Ribosomal_zn-bd"/>
</dbReference>
<evidence type="ECO:0000313" key="6">
    <source>
        <dbReference type="EMBL" id="MBM7636657.1"/>
    </source>
</evidence>
<comment type="similarity">
    <text evidence="1 5">Belongs to the bacterial ribosomal protein bL33 family.</text>
</comment>
<evidence type="ECO:0000256" key="5">
    <source>
        <dbReference type="HAMAP-Rule" id="MF_00294"/>
    </source>
</evidence>